<evidence type="ECO:0000313" key="2">
    <source>
        <dbReference type="EMBL" id="KAH0563820.1"/>
    </source>
</evidence>
<organism evidence="2 3">
    <name type="scientific">Cotesia glomerata</name>
    <name type="common">Lepidopteran parasitic wasp</name>
    <name type="synonym">Apanteles glomeratus</name>
    <dbReference type="NCBI Taxonomy" id="32391"/>
    <lineage>
        <taxon>Eukaryota</taxon>
        <taxon>Metazoa</taxon>
        <taxon>Ecdysozoa</taxon>
        <taxon>Arthropoda</taxon>
        <taxon>Hexapoda</taxon>
        <taxon>Insecta</taxon>
        <taxon>Pterygota</taxon>
        <taxon>Neoptera</taxon>
        <taxon>Endopterygota</taxon>
        <taxon>Hymenoptera</taxon>
        <taxon>Apocrita</taxon>
        <taxon>Ichneumonoidea</taxon>
        <taxon>Braconidae</taxon>
        <taxon>Microgastrinae</taxon>
        <taxon>Cotesia</taxon>
    </lineage>
</organism>
<evidence type="ECO:0000313" key="3">
    <source>
        <dbReference type="Proteomes" id="UP000826195"/>
    </source>
</evidence>
<protein>
    <submittedName>
        <fullName evidence="2">Uncharacterized protein</fullName>
    </submittedName>
</protein>
<reference evidence="2 3" key="1">
    <citation type="journal article" date="2021" name="J. Hered.">
        <title>A chromosome-level genome assembly of the parasitoid wasp, Cotesia glomerata (Hymenoptera: Braconidae).</title>
        <authorList>
            <person name="Pinto B.J."/>
            <person name="Weis J.J."/>
            <person name="Gamble T."/>
            <person name="Ode P.J."/>
            <person name="Paul R."/>
            <person name="Zaspel J.M."/>
        </authorList>
    </citation>
    <scope>NUCLEOTIDE SEQUENCE [LARGE SCALE GENOMIC DNA]</scope>
    <source>
        <strain evidence="2">CgM1</strain>
    </source>
</reference>
<evidence type="ECO:0000256" key="1">
    <source>
        <dbReference type="SAM" id="MobiDB-lite"/>
    </source>
</evidence>
<comment type="caution">
    <text evidence="2">The sequence shown here is derived from an EMBL/GenBank/DDBJ whole genome shotgun (WGS) entry which is preliminary data.</text>
</comment>
<feature type="compositionally biased region" description="Polar residues" evidence="1">
    <location>
        <begin position="53"/>
        <end position="67"/>
    </location>
</feature>
<dbReference type="EMBL" id="JAHXZJ010000002">
    <property type="protein sequence ID" value="KAH0563820.1"/>
    <property type="molecule type" value="Genomic_DNA"/>
</dbReference>
<accession>A0AAV7J1X8</accession>
<gene>
    <name evidence="2" type="ORF">KQX54_007051</name>
</gene>
<proteinExistence type="predicted"/>
<name>A0AAV7J1X8_COTGL</name>
<dbReference type="AlphaFoldDB" id="A0AAV7J1X8"/>
<dbReference type="Proteomes" id="UP000826195">
    <property type="component" value="Unassembled WGS sequence"/>
</dbReference>
<feature type="region of interest" description="Disordered" evidence="1">
    <location>
        <begin position="34"/>
        <end position="67"/>
    </location>
</feature>
<keyword evidence="3" id="KW-1185">Reference proteome</keyword>
<sequence>MSYFRDIRILEFYLCNVRVNKLLLDNCDTIMKYSPQQQQKERKSESEVASMIATPSRTSRSKNSVHGCSSNRIINNTVSTGIFAWMRVFRMASLLHKIGC</sequence>